<organism evidence="2 3">
    <name type="scientific">Maritimibacter dapengensis</name>
    <dbReference type="NCBI Taxonomy" id="2836868"/>
    <lineage>
        <taxon>Bacteria</taxon>
        <taxon>Pseudomonadati</taxon>
        <taxon>Pseudomonadota</taxon>
        <taxon>Alphaproteobacteria</taxon>
        <taxon>Rhodobacterales</taxon>
        <taxon>Roseobacteraceae</taxon>
        <taxon>Maritimibacter</taxon>
    </lineage>
</organism>
<comment type="caution">
    <text evidence="2">The sequence shown here is derived from an EMBL/GenBank/DDBJ whole genome shotgun (WGS) entry which is preliminary data.</text>
</comment>
<keyword evidence="3" id="KW-1185">Reference proteome</keyword>
<dbReference type="Pfam" id="PF13649">
    <property type="entry name" value="Methyltransf_25"/>
    <property type="match status" value="1"/>
</dbReference>
<evidence type="ECO:0000313" key="2">
    <source>
        <dbReference type="EMBL" id="MBV7379600.1"/>
    </source>
</evidence>
<dbReference type="PANTHER" id="PTHR43591:SF24">
    <property type="entry name" value="2-METHOXY-6-POLYPRENYL-1,4-BENZOQUINOL METHYLASE, MITOCHONDRIAL"/>
    <property type="match status" value="1"/>
</dbReference>
<accession>A0ABS6T2W9</accession>
<dbReference type="RefSeq" id="WP_218392717.1">
    <property type="nucleotide sequence ID" value="NZ_JAHUZE010000002.1"/>
</dbReference>
<dbReference type="GO" id="GO:0032259">
    <property type="term" value="P:methylation"/>
    <property type="evidence" value="ECO:0007669"/>
    <property type="project" value="UniProtKB-KW"/>
</dbReference>
<dbReference type="GO" id="GO:0008168">
    <property type="term" value="F:methyltransferase activity"/>
    <property type="evidence" value="ECO:0007669"/>
    <property type="project" value="UniProtKB-KW"/>
</dbReference>
<dbReference type="Proteomes" id="UP000756530">
    <property type="component" value="Unassembled WGS sequence"/>
</dbReference>
<proteinExistence type="predicted"/>
<protein>
    <submittedName>
        <fullName evidence="2">Methyltransferase domain-containing protein</fullName>
    </submittedName>
</protein>
<name>A0ABS6T2W9_9RHOB</name>
<dbReference type="CDD" id="cd02440">
    <property type="entry name" value="AdoMet_MTases"/>
    <property type="match status" value="1"/>
</dbReference>
<dbReference type="EMBL" id="JAHUZE010000002">
    <property type="protein sequence ID" value="MBV7379600.1"/>
    <property type="molecule type" value="Genomic_DNA"/>
</dbReference>
<keyword evidence="2" id="KW-0489">Methyltransferase</keyword>
<reference evidence="2 3" key="1">
    <citation type="submission" date="2021-05" db="EMBL/GenBank/DDBJ databases">
        <title>Culturable bacteria isolated from Daya Bay.</title>
        <authorList>
            <person name="Zheng W."/>
            <person name="Yu S."/>
            <person name="Huang Y."/>
        </authorList>
    </citation>
    <scope>NUCLEOTIDE SEQUENCE [LARGE SCALE GENOMIC DNA]</scope>
    <source>
        <strain evidence="2 3">DP4N28-5</strain>
    </source>
</reference>
<gene>
    <name evidence="2" type="ORF">KJP28_11740</name>
</gene>
<feature type="domain" description="Methyltransferase" evidence="1">
    <location>
        <begin position="49"/>
        <end position="145"/>
    </location>
</feature>
<dbReference type="InterPro" id="IPR041698">
    <property type="entry name" value="Methyltransf_25"/>
</dbReference>
<keyword evidence="2" id="KW-0808">Transferase</keyword>
<evidence type="ECO:0000259" key="1">
    <source>
        <dbReference type="Pfam" id="PF13649"/>
    </source>
</evidence>
<sequence>MMDARLQLRVQRYGWDAAAAHYHSSWETQLRPAHDRLVEFAQLQTEQTVIETACGSGLVTSRLAEKVGAEGRVLATDLSQGMIDDLHSRLAVHRNRNVEAERMSAEKLDVPDGTFDAAICALGLMYSPDPATAVHEMVRVVTPGGRVTATVWGERRKCGWAEVFPIVDARVASEVCPMFFGTGAPNALVRLFETAGMTEIKEHRQLETLHFRTQNDLLDAVLLGGPVALAVKRFSDSDWKEVCQEFLSSVAHHKQSDGSYAIPAEFVTVTGVRAPI</sequence>
<evidence type="ECO:0000313" key="3">
    <source>
        <dbReference type="Proteomes" id="UP000756530"/>
    </source>
</evidence>
<dbReference type="PANTHER" id="PTHR43591">
    <property type="entry name" value="METHYLTRANSFERASE"/>
    <property type="match status" value="1"/>
</dbReference>